<evidence type="ECO:0000256" key="1">
    <source>
        <dbReference type="SAM" id="Phobius"/>
    </source>
</evidence>
<accession>A0A329LYG7</accession>
<comment type="caution">
    <text evidence="2">The sequence shown here is derived from an EMBL/GenBank/DDBJ whole genome shotgun (WGS) entry which is preliminary data.</text>
</comment>
<keyword evidence="1" id="KW-1133">Transmembrane helix</keyword>
<dbReference type="AlphaFoldDB" id="A0A329LYG7"/>
<dbReference type="Pfam" id="PF09578">
    <property type="entry name" value="Spore_YabQ"/>
    <property type="match status" value="1"/>
</dbReference>
<keyword evidence="1" id="KW-0472">Membrane</keyword>
<dbReference type="RefSeq" id="WP_113036485.1">
    <property type="nucleotide sequence ID" value="NZ_QMFB01000048.1"/>
</dbReference>
<evidence type="ECO:0000313" key="2">
    <source>
        <dbReference type="EMBL" id="RAV09687.1"/>
    </source>
</evidence>
<dbReference type="InterPro" id="IPR019074">
    <property type="entry name" value="YabQ"/>
</dbReference>
<organism evidence="2 3">
    <name type="scientific">Paenibacillus contaminans</name>
    <dbReference type="NCBI Taxonomy" id="450362"/>
    <lineage>
        <taxon>Bacteria</taxon>
        <taxon>Bacillati</taxon>
        <taxon>Bacillota</taxon>
        <taxon>Bacilli</taxon>
        <taxon>Bacillales</taxon>
        <taxon>Paenibacillaceae</taxon>
        <taxon>Paenibacillus</taxon>
    </lineage>
</organism>
<feature type="transmembrane region" description="Helical" evidence="1">
    <location>
        <begin position="6"/>
        <end position="27"/>
    </location>
</feature>
<name>A0A329LYG7_9BACL</name>
<keyword evidence="3" id="KW-1185">Reference proteome</keyword>
<dbReference type="OrthoDB" id="1653819at2"/>
<keyword evidence="1" id="KW-0812">Transmembrane</keyword>
<gene>
    <name evidence="2" type="primary">yabQ</name>
    <name evidence="2" type="ORF">DQG23_39145</name>
</gene>
<reference evidence="2 3" key="1">
    <citation type="journal article" date="2009" name="Int. J. Syst. Evol. Microbiol.">
        <title>Paenibacillus contaminans sp. nov., isolated from a contaminated laboratory plate.</title>
        <authorList>
            <person name="Chou J.H."/>
            <person name="Lee J.H."/>
            <person name="Lin M.C."/>
            <person name="Chang P.S."/>
            <person name="Arun A.B."/>
            <person name="Young C.C."/>
            <person name="Chen W.M."/>
        </authorList>
    </citation>
    <scope>NUCLEOTIDE SEQUENCE [LARGE SCALE GENOMIC DNA]</scope>
    <source>
        <strain evidence="2 3">CKOBP-6</strain>
    </source>
</reference>
<dbReference type="NCBIfam" id="TIGR02893">
    <property type="entry name" value="spore_yabQ"/>
    <property type="match status" value="1"/>
</dbReference>
<feature type="transmembrane region" description="Helical" evidence="1">
    <location>
        <begin position="68"/>
        <end position="92"/>
    </location>
</feature>
<protein>
    <submittedName>
        <fullName evidence="2">Spore cortex biosynthesis protein YabQ</fullName>
    </submittedName>
</protein>
<dbReference type="EMBL" id="QMFB01000048">
    <property type="protein sequence ID" value="RAV09687.1"/>
    <property type="molecule type" value="Genomic_DNA"/>
</dbReference>
<proteinExistence type="predicted"/>
<evidence type="ECO:0000313" key="3">
    <source>
        <dbReference type="Proteomes" id="UP000250369"/>
    </source>
</evidence>
<dbReference type="Proteomes" id="UP000250369">
    <property type="component" value="Unassembled WGS sequence"/>
</dbReference>
<sequence length="196" mass="22752">MTLNEQFITLGLMFGCGWALGVVFDAYRVLTGQLRLPRLFIHLLDFVFWLTATLSVFRVLFYSNYGQVRLFVFIGLVAGCSFHYCFTTGITIKLVMWIVRAVKWLYKLLLRTIDLLVVTPIIWIYRMVIAILGFLAAAAMFLGKIMLQLLYPFKVVGMAILRFFLKRLGMEGLAVRWGNALKRGWVRFKAWLFDKK</sequence>
<feature type="transmembrane region" description="Helical" evidence="1">
    <location>
        <begin position="39"/>
        <end position="62"/>
    </location>
</feature>
<feature type="transmembrane region" description="Helical" evidence="1">
    <location>
        <begin position="113"/>
        <end position="139"/>
    </location>
</feature>